<name>A0A1I3CS25_SELRU</name>
<evidence type="ECO:0000313" key="2">
    <source>
        <dbReference type="Proteomes" id="UP000183639"/>
    </source>
</evidence>
<dbReference type="PANTHER" id="PTHR37835">
    <property type="entry name" value="ALPHA-CLOSTRIPAIN"/>
    <property type="match status" value="1"/>
</dbReference>
<proteinExistence type="predicted"/>
<gene>
    <name evidence="1" type="ORF">SAMN04487861_10493</name>
</gene>
<evidence type="ECO:0000313" key="1">
    <source>
        <dbReference type="EMBL" id="SFH77138.1"/>
    </source>
</evidence>
<dbReference type="Proteomes" id="UP000183639">
    <property type="component" value="Unassembled WGS sequence"/>
</dbReference>
<dbReference type="AlphaFoldDB" id="A0A1I3CS25"/>
<protein>
    <recommendedName>
        <fullName evidence="3">Clostripain</fullName>
    </recommendedName>
</protein>
<organism evidence="1 2">
    <name type="scientific">Selenomonas ruminantium</name>
    <dbReference type="NCBI Taxonomy" id="971"/>
    <lineage>
        <taxon>Bacteria</taxon>
        <taxon>Bacillati</taxon>
        <taxon>Bacillota</taxon>
        <taxon>Negativicutes</taxon>
        <taxon>Selenomonadales</taxon>
        <taxon>Selenomonadaceae</taxon>
        <taxon>Selenomonas</taxon>
    </lineage>
</organism>
<dbReference type="PANTHER" id="PTHR37835:SF1">
    <property type="entry name" value="ALPHA-CLOSTRIPAIN"/>
    <property type="match status" value="1"/>
</dbReference>
<reference evidence="1 2" key="1">
    <citation type="submission" date="2016-10" db="EMBL/GenBank/DDBJ databases">
        <authorList>
            <person name="de Groot N.N."/>
        </authorList>
    </citation>
    <scope>NUCLEOTIDE SEQUENCE [LARGE SCALE GENOMIC DNA]</scope>
    <source>
        <strain evidence="1 2">Z108</strain>
    </source>
</reference>
<sequence>MDTGQNSRRWLCRLLLVFCLAAGVLLFGCTSKTLAQDSWAVYIYMCGSDLESEQGMASKNLASLQSVPLPDNVRFFIQTGGAHAWHTEGIPSEALGRFVYDSKGFHKLAELEQASMAEEKTFEDFLRYAKDNYPAEHRMLIFWDHGGGSLNGLCYDEKYEESLSLNDVQQAMAAVAKADKDAPFFDLVLFDMCLMANIETANTLYGYTRYITASEEIMPGTGSDYAGWVGALTKKPSMDGRALGKIICETYLPYCAKYQSEDSATLSLLDMQKVPALNDAYEAMGQEIQDAANANPREVYTAYDRVANGVERYGINVEDNWTNMIDLGNLAEHLHGIESAEALQKAIKDVVVYRVAGPYRQHGWGLAGYYCLDGSVLSLAKYTPQPGASPVFIEFYRNMLSGSGGGEPWYHFDTERIAQSPLVIGPDNTAVVTLPPEDVHAISDAAFWLGYNDKNGQFVFLGSSDSLTVDWEKGVFQDDFDCTWPALNGHTILLDLDEHQPDYNMFHSYILLNDKKCYLRAAYNKEKAAWKILSVQRLIEGEQLDREVLQLHAGDKITPLFLLENGKMINGESFVLDKEPALQNEPLADGKYTFAFNFRMPRNDAVDSACGYFVLEGGKLIEVGNL</sequence>
<dbReference type="InterPro" id="IPR005077">
    <property type="entry name" value="Peptidase_C11"/>
</dbReference>
<dbReference type="RefSeq" id="WP_075442398.1">
    <property type="nucleotide sequence ID" value="NZ_FOQK01000004.1"/>
</dbReference>
<dbReference type="Pfam" id="PF03415">
    <property type="entry name" value="Peptidase_C11"/>
    <property type="match status" value="1"/>
</dbReference>
<dbReference type="Gene3D" id="3.40.50.11970">
    <property type="match status" value="1"/>
</dbReference>
<accession>A0A1I3CS25</accession>
<dbReference type="EMBL" id="FOQK01000004">
    <property type="protein sequence ID" value="SFH77138.1"/>
    <property type="molecule type" value="Genomic_DNA"/>
</dbReference>
<evidence type="ECO:0008006" key="3">
    <source>
        <dbReference type="Google" id="ProtNLM"/>
    </source>
</evidence>